<protein>
    <submittedName>
        <fullName evidence="1">Uncharacterized protein</fullName>
    </submittedName>
</protein>
<dbReference type="AlphaFoldDB" id="A0A4R2GNI5"/>
<proteinExistence type="predicted"/>
<name>A0A4R2GNI5_9BACT</name>
<dbReference type="Proteomes" id="UP000295221">
    <property type="component" value="Unassembled WGS sequence"/>
</dbReference>
<evidence type="ECO:0000313" key="2">
    <source>
        <dbReference type="Proteomes" id="UP000295221"/>
    </source>
</evidence>
<gene>
    <name evidence="1" type="ORF">EV194_101488</name>
</gene>
<dbReference type="OrthoDB" id="1115914at2"/>
<keyword evidence="2" id="KW-1185">Reference proteome</keyword>
<comment type="caution">
    <text evidence="1">The sequence shown here is derived from an EMBL/GenBank/DDBJ whole genome shotgun (WGS) entry which is preliminary data.</text>
</comment>
<sequence>MLQSNITLSENSSFCNQVMPSWTNRYYEPDRFYQSGYELIRTNGNRNEAFLMLLSSITSWDEEVITCGHHKESEETESLMKSLGIVCQPYFEYPDEMGTISQILEARPAISHMVLNINSGFRVTDKFLSSINWLKEIHRLNLIVNCHSEVTGINDVFHGIIDFLVGETFDGNGYVIARRNRLVQTEGNSRSLQLDLYNLWQKQVTSRKAIIEPMDLCEV</sequence>
<dbReference type="RefSeq" id="WP_132431689.1">
    <property type="nucleotide sequence ID" value="NZ_SLWK01000001.1"/>
</dbReference>
<dbReference type="EMBL" id="SLWK01000001">
    <property type="protein sequence ID" value="TCO10855.1"/>
    <property type="molecule type" value="Genomic_DNA"/>
</dbReference>
<evidence type="ECO:0000313" key="1">
    <source>
        <dbReference type="EMBL" id="TCO10855.1"/>
    </source>
</evidence>
<accession>A0A4R2GNI5</accession>
<organism evidence="1 2">
    <name type="scientific">Natronoflexus pectinivorans</name>
    <dbReference type="NCBI Taxonomy" id="682526"/>
    <lineage>
        <taxon>Bacteria</taxon>
        <taxon>Pseudomonadati</taxon>
        <taxon>Bacteroidota</taxon>
        <taxon>Bacteroidia</taxon>
        <taxon>Marinilabiliales</taxon>
        <taxon>Marinilabiliaceae</taxon>
        <taxon>Natronoflexus</taxon>
    </lineage>
</organism>
<reference evidence="1 2" key="1">
    <citation type="submission" date="2019-03" db="EMBL/GenBank/DDBJ databases">
        <title>Genomic Encyclopedia of Type Strains, Phase IV (KMG-IV): sequencing the most valuable type-strain genomes for metagenomic binning, comparative biology and taxonomic classification.</title>
        <authorList>
            <person name="Goeker M."/>
        </authorList>
    </citation>
    <scope>NUCLEOTIDE SEQUENCE [LARGE SCALE GENOMIC DNA]</scope>
    <source>
        <strain evidence="1 2">DSM 24179</strain>
    </source>
</reference>